<reference evidence="1" key="1">
    <citation type="submission" date="2020-11" db="EMBL/GenBank/DDBJ databases">
        <authorList>
            <person name="Tran Van P."/>
        </authorList>
    </citation>
    <scope>NUCLEOTIDE SEQUENCE</scope>
</reference>
<sequence length="136" mass="15563">MFGIGGGRTCFAVVLETLTTISVVGNEEFIKEELVRESESSILQVRRFNKLNPDTPEWFGPTRDFSRYSYRNEIKSFYEDFKRISAHVAMSMQKGKQQGGQGYSQLDNRIYNRTRKIGTVFTGERMRISPADSATT</sequence>
<organism evidence="1">
    <name type="scientific">Timema poppense</name>
    <name type="common">Walking stick</name>
    <dbReference type="NCBI Taxonomy" id="170557"/>
    <lineage>
        <taxon>Eukaryota</taxon>
        <taxon>Metazoa</taxon>
        <taxon>Ecdysozoa</taxon>
        <taxon>Arthropoda</taxon>
        <taxon>Hexapoda</taxon>
        <taxon>Insecta</taxon>
        <taxon>Pterygota</taxon>
        <taxon>Neoptera</taxon>
        <taxon>Polyneoptera</taxon>
        <taxon>Phasmatodea</taxon>
        <taxon>Timematodea</taxon>
        <taxon>Timematoidea</taxon>
        <taxon>Timematidae</taxon>
        <taxon>Timema</taxon>
    </lineage>
</organism>
<dbReference type="EMBL" id="OD000193">
    <property type="protein sequence ID" value="CAD7396328.1"/>
    <property type="molecule type" value="Genomic_DNA"/>
</dbReference>
<accession>A0A7R9CID3</accession>
<name>A0A7R9CID3_TIMPO</name>
<gene>
    <name evidence="1" type="ORF">TPSB3V08_LOCUS623</name>
</gene>
<evidence type="ECO:0000313" key="1">
    <source>
        <dbReference type="EMBL" id="CAD7396328.1"/>
    </source>
</evidence>
<protein>
    <submittedName>
        <fullName evidence="1">Uncharacterized protein</fullName>
    </submittedName>
</protein>
<dbReference type="AlphaFoldDB" id="A0A7R9CID3"/>
<proteinExistence type="predicted"/>